<dbReference type="Pfam" id="PF07767">
    <property type="entry name" value="Nop53"/>
    <property type="match status" value="1"/>
</dbReference>
<evidence type="ECO:0000256" key="5">
    <source>
        <dbReference type="ARBA" id="ARBA00022517"/>
    </source>
</evidence>
<evidence type="ECO:0000313" key="9">
    <source>
        <dbReference type="EMBL" id="KAK0164882.1"/>
    </source>
</evidence>
<dbReference type="EMBL" id="JAQQBS010001422">
    <property type="protein sequence ID" value="KAK0164882.1"/>
    <property type="molecule type" value="Genomic_DNA"/>
</dbReference>
<sequence>MNRKENCETRSFHYDIWKIDGNEGIKKRKIPATLHKKPSVVSPIEIPHPGTSYNPSYDDHQKLLHEVAEKEQKLMKEEAHLNRVTTKMFKKVSAETQDKVWMKESSEGLPLNTNDKEIKSEEENDDDDPNRISINPPVKNMKKTLVKRRKQREQKKLAFEMKNKKMEKKKIGDMYKLRFLEKNISKIEEKQKILRNKREKIKAIKSSEPKVLAKTKFEPAEPDFKIGNELSGNLRNADPTGNLLRDRYKSLQQRNIVAPSTRVLKRNKAKVKKYIKADHKITMPPKPR</sequence>
<feature type="compositionally biased region" description="Basic and acidic residues" evidence="8">
    <location>
        <begin position="97"/>
        <end position="106"/>
    </location>
</feature>
<reference evidence="9" key="2">
    <citation type="submission" date="2023-03" db="EMBL/GenBank/DDBJ databases">
        <authorList>
            <person name="Inwood S.N."/>
            <person name="Skelly J.G."/>
            <person name="Guhlin J."/>
            <person name="Harrop T.W.R."/>
            <person name="Goldson S.G."/>
            <person name="Dearden P.K."/>
        </authorList>
    </citation>
    <scope>NUCLEOTIDE SEQUENCE</scope>
    <source>
        <strain evidence="9">Irish</strain>
        <tissue evidence="9">Whole body</tissue>
    </source>
</reference>
<gene>
    <name evidence="9" type="ORF">PV328_003449</name>
</gene>
<evidence type="ECO:0000256" key="6">
    <source>
        <dbReference type="ARBA" id="ARBA00023242"/>
    </source>
</evidence>
<dbReference type="GO" id="GO:0005654">
    <property type="term" value="C:nucleoplasm"/>
    <property type="evidence" value="ECO:0007669"/>
    <property type="project" value="UniProtKB-SubCell"/>
</dbReference>
<protein>
    <recommendedName>
        <fullName evidence="4">Ribosome biogenesis protein NOP53</fullName>
    </recommendedName>
</protein>
<dbReference type="PIRSF" id="PIRSF017302">
    <property type="entry name" value="Gltscr2"/>
    <property type="match status" value="1"/>
</dbReference>
<dbReference type="PANTHER" id="PTHR14211:SF7">
    <property type="entry name" value="RIBOSOME BIOGENESIS PROTEIN NOP53"/>
    <property type="match status" value="1"/>
</dbReference>
<evidence type="ECO:0000256" key="4">
    <source>
        <dbReference type="ARBA" id="ARBA00018339"/>
    </source>
</evidence>
<evidence type="ECO:0000256" key="3">
    <source>
        <dbReference type="ARBA" id="ARBA00008838"/>
    </source>
</evidence>
<dbReference type="PANTHER" id="PTHR14211">
    <property type="entry name" value="GLIOMA SUPPRESSOR CANDIDATE REGION GENE 2"/>
    <property type="match status" value="1"/>
</dbReference>
<evidence type="ECO:0000256" key="2">
    <source>
        <dbReference type="ARBA" id="ARBA00004642"/>
    </source>
</evidence>
<accession>A0AA39F8G9</accession>
<dbReference type="Proteomes" id="UP001168990">
    <property type="component" value="Unassembled WGS sequence"/>
</dbReference>
<proteinExistence type="inferred from homology"/>
<keyword evidence="5" id="KW-0690">Ribosome biogenesis</keyword>
<feature type="region of interest" description="Disordered" evidence="8">
    <location>
        <begin position="97"/>
        <end position="153"/>
    </location>
</feature>
<evidence type="ECO:0000313" key="10">
    <source>
        <dbReference type="Proteomes" id="UP001168990"/>
    </source>
</evidence>
<evidence type="ECO:0000256" key="7">
    <source>
        <dbReference type="SAM" id="Coils"/>
    </source>
</evidence>
<dbReference type="GO" id="GO:0008097">
    <property type="term" value="F:5S rRNA binding"/>
    <property type="evidence" value="ECO:0007669"/>
    <property type="project" value="TreeGrafter"/>
</dbReference>
<evidence type="ECO:0000256" key="8">
    <source>
        <dbReference type="SAM" id="MobiDB-lite"/>
    </source>
</evidence>
<name>A0AA39F8G9_9HYME</name>
<feature type="coiled-coil region" evidence="7">
    <location>
        <begin position="177"/>
        <end position="207"/>
    </location>
</feature>
<keyword evidence="6" id="KW-0539">Nucleus</keyword>
<feature type="compositionally biased region" description="Basic residues" evidence="8">
    <location>
        <begin position="140"/>
        <end position="153"/>
    </location>
</feature>
<dbReference type="GO" id="GO:0005730">
    <property type="term" value="C:nucleolus"/>
    <property type="evidence" value="ECO:0007669"/>
    <property type="project" value="UniProtKB-SubCell"/>
</dbReference>
<keyword evidence="10" id="KW-1185">Reference proteome</keyword>
<reference evidence="9" key="1">
    <citation type="journal article" date="2023" name="bioRxiv">
        <title>Scaffold-level genome assemblies of two parasitoid biocontrol wasps reveal the parthenogenesis mechanism and an associated novel virus.</title>
        <authorList>
            <person name="Inwood S."/>
            <person name="Skelly J."/>
            <person name="Guhlin J."/>
            <person name="Harrop T."/>
            <person name="Goldson S."/>
            <person name="Dearden P."/>
        </authorList>
    </citation>
    <scope>NUCLEOTIDE SEQUENCE</scope>
    <source>
        <strain evidence="9">Irish</strain>
        <tissue evidence="9">Whole body</tissue>
    </source>
</reference>
<dbReference type="GO" id="GO:0006364">
    <property type="term" value="P:rRNA processing"/>
    <property type="evidence" value="ECO:0007669"/>
    <property type="project" value="TreeGrafter"/>
</dbReference>
<comment type="similarity">
    <text evidence="3">Belongs to the NOP53 family.</text>
</comment>
<dbReference type="InterPro" id="IPR011687">
    <property type="entry name" value="Nop53/GLTSCR2"/>
</dbReference>
<comment type="caution">
    <text evidence="9">The sequence shown here is derived from an EMBL/GenBank/DDBJ whole genome shotgun (WGS) entry which is preliminary data.</text>
</comment>
<dbReference type="GO" id="GO:0000027">
    <property type="term" value="P:ribosomal large subunit assembly"/>
    <property type="evidence" value="ECO:0007669"/>
    <property type="project" value="TreeGrafter"/>
</dbReference>
<dbReference type="AlphaFoldDB" id="A0AA39F8G9"/>
<keyword evidence="7" id="KW-0175">Coiled coil</keyword>
<organism evidence="9 10">
    <name type="scientific">Microctonus aethiopoides</name>
    <dbReference type="NCBI Taxonomy" id="144406"/>
    <lineage>
        <taxon>Eukaryota</taxon>
        <taxon>Metazoa</taxon>
        <taxon>Ecdysozoa</taxon>
        <taxon>Arthropoda</taxon>
        <taxon>Hexapoda</taxon>
        <taxon>Insecta</taxon>
        <taxon>Pterygota</taxon>
        <taxon>Neoptera</taxon>
        <taxon>Endopterygota</taxon>
        <taxon>Hymenoptera</taxon>
        <taxon>Apocrita</taxon>
        <taxon>Ichneumonoidea</taxon>
        <taxon>Braconidae</taxon>
        <taxon>Euphorinae</taxon>
        <taxon>Microctonus</taxon>
    </lineage>
</organism>
<evidence type="ECO:0000256" key="1">
    <source>
        <dbReference type="ARBA" id="ARBA00004604"/>
    </source>
</evidence>
<comment type="subcellular location">
    <subcellularLocation>
        <location evidence="1">Nucleus</location>
        <location evidence="1">Nucleolus</location>
    </subcellularLocation>
    <subcellularLocation>
        <location evidence="2">Nucleus</location>
        <location evidence="2">Nucleoplasm</location>
    </subcellularLocation>
</comment>
<feature type="coiled-coil region" evidence="7">
    <location>
        <begin position="60"/>
        <end position="87"/>
    </location>
</feature>